<protein>
    <submittedName>
        <fullName evidence="3">Uncharacterized protein</fullName>
    </submittedName>
</protein>
<feature type="transmembrane region" description="Helical" evidence="1">
    <location>
        <begin position="37"/>
        <end position="58"/>
    </location>
</feature>
<gene>
    <name evidence="2" type="ORF">CJN711_LOCUS26283</name>
    <name evidence="3" type="ORF">KQP761_LOCUS37453</name>
</gene>
<evidence type="ECO:0000313" key="3">
    <source>
        <dbReference type="EMBL" id="CAF1683295.1"/>
    </source>
</evidence>
<dbReference type="EMBL" id="CAJNOV010012366">
    <property type="protein sequence ID" value="CAF1483187.1"/>
    <property type="molecule type" value="Genomic_DNA"/>
</dbReference>
<feature type="transmembrane region" description="Helical" evidence="1">
    <location>
        <begin position="129"/>
        <end position="149"/>
    </location>
</feature>
<feature type="transmembrane region" description="Helical" evidence="1">
    <location>
        <begin position="170"/>
        <end position="189"/>
    </location>
</feature>
<name>A0A816H6J5_9BILA</name>
<keyword evidence="1" id="KW-0472">Membrane</keyword>
<feature type="transmembrane region" description="Helical" evidence="1">
    <location>
        <begin position="315"/>
        <end position="335"/>
    </location>
</feature>
<dbReference type="EMBL" id="CAJNOW010021211">
    <property type="protein sequence ID" value="CAF1683295.1"/>
    <property type="molecule type" value="Genomic_DNA"/>
</dbReference>
<evidence type="ECO:0000313" key="4">
    <source>
        <dbReference type="Proteomes" id="UP000663834"/>
    </source>
</evidence>
<proteinExistence type="predicted"/>
<keyword evidence="1" id="KW-1133">Transmembrane helix</keyword>
<evidence type="ECO:0000256" key="1">
    <source>
        <dbReference type="SAM" id="Phobius"/>
    </source>
</evidence>
<feature type="transmembrane region" description="Helical" evidence="1">
    <location>
        <begin position="275"/>
        <end position="294"/>
    </location>
</feature>
<comment type="caution">
    <text evidence="3">The sequence shown here is derived from an EMBL/GenBank/DDBJ whole genome shotgun (WGS) entry which is preliminary data.</text>
</comment>
<feature type="transmembrane region" description="Helical" evidence="1">
    <location>
        <begin position="86"/>
        <end position="105"/>
    </location>
</feature>
<dbReference type="OrthoDB" id="9995543at2759"/>
<dbReference type="AlphaFoldDB" id="A0A816H6J5"/>
<reference evidence="3" key="1">
    <citation type="submission" date="2021-02" db="EMBL/GenBank/DDBJ databases">
        <authorList>
            <person name="Nowell W R."/>
        </authorList>
    </citation>
    <scope>NUCLEOTIDE SEQUENCE</scope>
</reference>
<evidence type="ECO:0000313" key="2">
    <source>
        <dbReference type="EMBL" id="CAF1483187.1"/>
    </source>
</evidence>
<dbReference type="Proteomes" id="UP000663855">
    <property type="component" value="Unassembled WGS sequence"/>
</dbReference>
<accession>A0A816H6J5</accession>
<keyword evidence="1" id="KW-0812">Transmembrane</keyword>
<organism evidence="3 4">
    <name type="scientific">Rotaria magnacalcarata</name>
    <dbReference type="NCBI Taxonomy" id="392030"/>
    <lineage>
        <taxon>Eukaryota</taxon>
        <taxon>Metazoa</taxon>
        <taxon>Spiralia</taxon>
        <taxon>Gnathifera</taxon>
        <taxon>Rotifera</taxon>
        <taxon>Eurotatoria</taxon>
        <taxon>Bdelloidea</taxon>
        <taxon>Philodinida</taxon>
        <taxon>Philodinidae</taxon>
        <taxon>Rotaria</taxon>
    </lineage>
</organism>
<sequence>MLLHDSYFFTTKRPINETYSSSITIAHSPLFHSTLTLFINIFGACSNFICILYLSSIISQYKRRKSISNEIEQQKQSVHVLSHKKYRFLLILTSNDFLLCLSSLISCLDEKYYFQALVAHFHLCSLHNLLWKFTLHFIPLLAIFVLLRYHYIVNKRFPAKNFTTTTFNQLLLTDLCILIPFVIALAWSVDGLWLWGEANIKNFVIPTETNNGINQTTESFSISPMNKSFHQSYGKLEGYYNNKDYLSEQQIICYLQTNDNLNFTARLIYLIEADYLLLFSLHFMGLILEICLHIRLSCCLMARQISPSFLREQQLSLYILYTFTCLTLTSLPFYLYRTIEIIFDSITASYPNNMINSRTLAQVILSGISCKPVLYFIIFSPSKFLFKFKCYTTIKIENINQLQNILLIKNQQEKHGQHAAHERYSLGFSTLYPKVHAKFRSLSHPVTTTDNRHLVLIEQNEIISKNVFP</sequence>
<feature type="transmembrane region" description="Helical" evidence="1">
    <location>
        <begin position="359"/>
        <end position="379"/>
    </location>
</feature>
<dbReference type="Proteomes" id="UP000663834">
    <property type="component" value="Unassembled WGS sequence"/>
</dbReference>